<accession>A0ABW8TID3</accession>
<dbReference type="PANTHER" id="PTHR43479:SF11">
    <property type="entry name" value="ACREF_ENVCD OPERON REPRESSOR-RELATED"/>
    <property type="match status" value="1"/>
</dbReference>
<name>A0ABW8TID3_9CLOT</name>
<reference evidence="4 5" key="1">
    <citation type="submission" date="2024-11" db="EMBL/GenBank/DDBJ databases">
        <authorList>
            <person name="Heng Y.C."/>
            <person name="Lim A.C.H."/>
            <person name="Lee J.K.Y."/>
            <person name="Kittelmann S."/>
        </authorList>
    </citation>
    <scope>NUCLEOTIDE SEQUENCE [LARGE SCALE GENOMIC DNA]</scope>
    <source>
        <strain evidence="4 5">WILCCON 0114</strain>
    </source>
</reference>
<dbReference type="RefSeq" id="WP_406788981.1">
    <property type="nucleotide sequence ID" value="NZ_JBJIAA010000016.1"/>
</dbReference>
<sequence>MNKKTRVSKAPEERKQEILEVAANLFIEKGYYDVSVEEIAEKIGIVKGTCYRYFSTKQELFLAALDVVSEKFVTGIANILEESSISVKERLKKVLSACEIRFSKMKPLMSDYNSEKKYNKQSLDTLRTLAYYKLSESMKVFLNDGRDEGVFRIDDTTARAYSIMFSIFGITSAPINAEAIMKELYFCFEKMLDINLKEWME</sequence>
<dbReference type="Proteomes" id="UP001623592">
    <property type="component" value="Unassembled WGS sequence"/>
</dbReference>
<dbReference type="EMBL" id="JBJIAA010000016">
    <property type="protein sequence ID" value="MFL0252324.1"/>
    <property type="molecule type" value="Genomic_DNA"/>
</dbReference>
<keyword evidence="5" id="KW-1185">Reference proteome</keyword>
<dbReference type="InterPro" id="IPR009057">
    <property type="entry name" value="Homeodomain-like_sf"/>
</dbReference>
<evidence type="ECO:0000256" key="2">
    <source>
        <dbReference type="PROSITE-ProRule" id="PRU00335"/>
    </source>
</evidence>
<dbReference type="InterPro" id="IPR050624">
    <property type="entry name" value="HTH-type_Tx_Regulator"/>
</dbReference>
<dbReference type="SUPFAM" id="SSF46689">
    <property type="entry name" value="Homeodomain-like"/>
    <property type="match status" value="1"/>
</dbReference>
<evidence type="ECO:0000256" key="1">
    <source>
        <dbReference type="ARBA" id="ARBA00023125"/>
    </source>
</evidence>
<keyword evidence="1 2" id="KW-0238">DNA-binding</keyword>
<gene>
    <name evidence="4" type="ORF">ACJDT4_18065</name>
</gene>
<dbReference type="PROSITE" id="PS50977">
    <property type="entry name" value="HTH_TETR_2"/>
    <property type="match status" value="1"/>
</dbReference>
<evidence type="ECO:0000313" key="4">
    <source>
        <dbReference type="EMBL" id="MFL0252324.1"/>
    </source>
</evidence>
<dbReference type="PANTHER" id="PTHR43479">
    <property type="entry name" value="ACREF/ENVCD OPERON REPRESSOR-RELATED"/>
    <property type="match status" value="1"/>
</dbReference>
<proteinExistence type="predicted"/>
<feature type="domain" description="HTH tetR-type" evidence="3">
    <location>
        <begin position="12"/>
        <end position="72"/>
    </location>
</feature>
<evidence type="ECO:0000259" key="3">
    <source>
        <dbReference type="PROSITE" id="PS50977"/>
    </source>
</evidence>
<feature type="DNA-binding region" description="H-T-H motif" evidence="2">
    <location>
        <begin position="35"/>
        <end position="54"/>
    </location>
</feature>
<evidence type="ECO:0000313" key="5">
    <source>
        <dbReference type="Proteomes" id="UP001623592"/>
    </source>
</evidence>
<comment type="caution">
    <text evidence="4">The sequence shown here is derived from an EMBL/GenBank/DDBJ whole genome shotgun (WGS) entry which is preliminary data.</text>
</comment>
<organism evidence="4 5">
    <name type="scientific">Clostridium neuense</name>
    <dbReference type="NCBI Taxonomy" id="1728934"/>
    <lineage>
        <taxon>Bacteria</taxon>
        <taxon>Bacillati</taxon>
        <taxon>Bacillota</taxon>
        <taxon>Clostridia</taxon>
        <taxon>Eubacteriales</taxon>
        <taxon>Clostridiaceae</taxon>
        <taxon>Clostridium</taxon>
    </lineage>
</organism>
<dbReference type="Gene3D" id="1.10.357.10">
    <property type="entry name" value="Tetracycline Repressor, domain 2"/>
    <property type="match status" value="1"/>
</dbReference>
<dbReference type="InterPro" id="IPR001647">
    <property type="entry name" value="HTH_TetR"/>
</dbReference>
<dbReference type="PRINTS" id="PR00455">
    <property type="entry name" value="HTHTETR"/>
</dbReference>
<dbReference type="Pfam" id="PF00440">
    <property type="entry name" value="TetR_N"/>
    <property type="match status" value="1"/>
</dbReference>
<protein>
    <submittedName>
        <fullName evidence="4">TetR/AcrR family transcriptional regulator</fullName>
    </submittedName>
</protein>